<dbReference type="InterPro" id="IPR038157">
    <property type="entry name" value="FeoA_core_dom"/>
</dbReference>
<dbReference type="SUPFAM" id="SSF47979">
    <property type="entry name" value="Iron-dependent repressor protein, dimerization domain"/>
    <property type="match status" value="1"/>
</dbReference>
<comment type="subcellular location">
    <subcellularLocation>
        <location evidence="1">Cytoplasm</location>
    </subcellularLocation>
</comment>
<evidence type="ECO:0000256" key="4">
    <source>
        <dbReference type="ARBA" id="ARBA00023004"/>
    </source>
</evidence>
<feature type="domain" description="HTH dtxR-type" evidence="8">
    <location>
        <begin position="7"/>
        <end position="68"/>
    </location>
</feature>
<dbReference type="InterPro" id="IPR008988">
    <property type="entry name" value="Transcriptional_repressor_C"/>
</dbReference>
<dbReference type="InterPro" id="IPR022689">
    <property type="entry name" value="Iron_dep_repressor"/>
</dbReference>
<keyword evidence="5" id="KW-0805">Transcription regulation</keyword>
<dbReference type="Gene3D" id="1.10.10.10">
    <property type="entry name" value="Winged helix-like DNA-binding domain superfamily/Winged helix DNA-binding domain"/>
    <property type="match status" value="1"/>
</dbReference>
<dbReference type="InterPro" id="IPR022687">
    <property type="entry name" value="HTH_DTXR"/>
</dbReference>
<dbReference type="Gene3D" id="2.30.30.90">
    <property type="match status" value="1"/>
</dbReference>
<proteinExistence type="inferred from homology"/>
<protein>
    <submittedName>
        <fullName evidence="9">Iron dependent repressor, metal binding and dimerization domain protein</fullName>
    </submittedName>
</protein>
<keyword evidence="7" id="KW-0804">Transcription</keyword>
<evidence type="ECO:0000313" key="9">
    <source>
        <dbReference type="EMBL" id="WGH92307.1"/>
    </source>
</evidence>
<dbReference type="PROSITE" id="PS50944">
    <property type="entry name" value="HTH_DTXR"/>
    <property type="match status" value="1"/>
</dbReference>
<dbReference type="Proteomes" id="UP001224674">
    <property type="component" value="Chromosome"/>
</dbReference>
<keyword evidence="6" id="KW-0238">DNA-binding</keyword>
<sequence length="221" mass="24665">MSDHHDLVDTQEMYLKAITELHEARLPALRARLAERFEQSSPTVSETVNRMSKAGLLVLGTDRVLHFTAEGEQQALSVMRKHRVIEQFLHQVVKLDWSKIHAEACRWEHVASDEAVELMDGLLEHPEVDPFGNKVPQLNGSQVHSVDQPADDSIVERDHGTLTRIGEIAQIDQEFLADCLAQGITLGTDVTVEQVPDGYVLIHGEAEVFVPEGYARGVFLS</sequence>
<evidence type="ECO:0000256" key="6">
    <source>
        <dbReference type="ARBA" id="ARBA00023125"/>
    </source>
</evidence>
<evidence type="ECO:0000256" key="1">
    <source>
        <dbReference type="ARBA" id="ARBA00004496"/>
    </source>
</evidence>
<dbReference type="GO" id="GO:0003700">
    <property type="term" value="F:DNA-binding transcription factor activity"/>
    <property type="evidence" value="ECO:0007669"/>
    <property type="project" value="InterPro"/>
</dbReference>
<gene>
    <name evidence="9" type="ORF">QDX21_08220</name>
</gene>
<dbReference type="Pfam" id="PF02742">
    <property type="entry name" value="Fe_dep_repr_C"/>
    <property type="match status" value="1"/>
</dbReference>
<dbReference type="InterPro" id="IPR001367">
    <property type="entry name" value="Fe_dep_repressor"/>
</dbReference>
<evidence type="ECO:0000313" key="10">
    <source>
        <dbReference type="Proteomes" id="UP001224674"/>
    </source>
</evidence>
<evidence type="ECO:0000256" key="2">
    <source>
        <dbReference type="ARBA" id="ARBA00007871"/>
    </source>
</evidence>
<keyword evidence="10" id="KW-1185">Reference proteome</keyword>
<dbReference type="GO" id="GO:0046983">
    <property type="term" value="F:protein dimerization activity"/>
    <property type="evidence" value="ECO:0007669"/>
    <property type="project" value="InterPro"/>
</dbReference>
<dbReference type="RefSeq" id="WP_279674473.1">
    <property type="nucleotide sequence ID" value="NZ_CP122566.1"/>
</dbReference>
<dbReference type="InterPro" id="IPR036390">
    <property type="entry name" value="WH_DNA-bd_sf"/>
</dbReference>
<organism evidence="9 10">
    <name type="scientific">Auritidibacter ignavus</name>
    <dbReference type="NCBI Taxonomy" id="678932"/>
    <lineage>
        <taxon>Bacteria</taxon>
        <taxon>Bacillati</taxon>
        <taxon>Actinomycetota</taxon>
        <taxon>Actinomycetes</taxon>
        <taxon>Micrococcales</taxon>
        <taxon>Micrococcaceae</taxon>
        <taxon>Auritidibacter</taxon>
    </lineage>
</organism>
<evidence type="ECO:0000259" key="8">
    <source>
        <dbReference type="PROSITE" id="PS50944"/>
    </source>
</evidence>
<comment type="subunit">
    <text evidence="3">Homodimer.</text>
</comment>
<comment type="similarity">
    <text evidence="2">Belongs to the DtxR/MntR family.</text>
</comment>
<reference evidence="9 10" key="1">
    <citation type="submission" date="2023-03" db="EMBL/GenBank/DDBJ databases">
        <title>Complete genome sequences of several Auritidibacter ignavus strains isolated from ear infections.</title>
        <authorList>
            <person name="Baehr T."/>
            <person name="Baumhoegger A.M."/>
        </authorList>
    </citation>
    <scope>NUCLEOTIDE SEQUENCE [LARGE SCALE GENOMIC DNA]</scope>
    <source>
        <strain evidence="9 10">BABAE-6</strain>
    </source>
</reference>
<dbReference type="Gene3D" id="1.10.60.10">
    <property type="entry name" value="Iron dependent repressor, metal binding and dimerisation domain"/>
    <property type="match status" value="1"/>
</dbReference>
<accession>A0AAJ6DC10</accession>
<name>A0AAJ6DC10_9MICC</name>
<dbReference type="SMART" id="SM00529">
    <property type="entry name" value="HTH_DTXR"/>
    <property type="match status" value="1"/>
</dbReference>
<evidence type="ECO:0000256" key="7">
    <source>
        <dbReference type="ARBA" id="ARBA00023163"/>
    </source>
</evidence>
<keyword evidence="4" id="KW-0408">Iron</keyword>
<dbReference type="GO" id="GO:0005737">
    <property type="term" value="C:cytoplasm"/>
    <property type="evidence" value="ECO:0007669"/>
    <property type="project" value="UniProtKB-SubCell"/>
</dbReference>
<dbReference type="GO" id="GO:0045892">
    <property type="term" value="P:negative regulation of DNA-templated transcription"/>
    <property type="evidence" value="ECO:0007669"/>
    <property type="project" value="TreeGrafter"/>
</dbReference>
<dbReference type="AlphaFoldDB" id="A0AAJ6DC10"/>
<dbReference type="Pfam" id="PF01325">
    <property type="entry name" value="Fe_dep_repress"/>
    <property type="match status" value="1"/>
</dbReference>
<evidence type="ECO:0000256" key="5">
    <source>
        <dbReference type="ARBA" id="ARBA00023015"/>
    </source>
</evidence>
<dbReference type="PANTHER" id="PTHR33238">
    <property type="entry name" value="IRON (METAL) DEPENDENT REPRESSOR, DTXR FAMILY"/>
    <property type="match status" value="1"/>
</dbReference>
<dbReference type="GO" id="GO:0003677">
    <property type="term" value="F:DNA binding"/>
    <property type="evidence" value="ECO:0007669"/>
    <property type="project" value="UniProtKB-KW"/>
</dbReference>
<dbReference type="SUPFAM" id="SSF46785">
    <property type="entry name" value="Winged helix' DNA-binding domain"/>
    <property type="match status" value="1"/>
</dbReference>
<dbReference type="EMBL" id="CP122566">
    <property type="protein sequence ID" value="WGH92307.1"/>
    <property type="molecule type" value="Genomic_DNA"/>
</dbReference>
<evidence type="ECO:0000256" key="3">
    <source>
        <dbReference type="ARBA" id="ARBA00011738"/>
    </source>
</evidence>
<dbReference type="InterPro" id="IPR050536">
    <property type="entry name" value="DtxR_MntR_Metal-Reg"/>
</dbReference>
<dbReference type="InterPro" id="IPR036388">
    <property type="entry name" value="WH-like_DNA-bd_sf"/>
</dbReference>
<dbReference type="PANTHER" id="PTHR33238:SF10">
    <property type="entry name" value="IRON-DEPENDENT REPRESSOR IDER"/>
    <property type="match status" value="1"/>
</dbReference>
<dbReference type="GO" id="GO:0046914">
    <property type="term" value="F:transition metal ion binding"/>
    <property type="evidence" value="ECO:0007669"/>
    <property type="project" value="InterPro"/>
</dbReference>
<dbReference type="SUPFAM" id="SSF50037">
    <property type="entry name" value="C-terminal domain of transcriptional repressors"/>
    <property type="match status" value="1"/>
</dbReference>
<dbReference type="InterPro" id="IPR036421">
    <property type="entry name" value="Fe_dep_repressor_sf"/>
</dbReference>